<feature type="region of interest" description="Disordered" evidence="1">
    <location>
        <begin position="143"/>
        <end position="163"/>
    </location>
</feature>
<evidence type="ECO:0000256" key="1">
    <source>
        <dbReference type="SAM" id="MobiDB-lite"/>
    </source>
</evidence>
<evidence type="ECO:0000313" key="2">
    <source>
        <dbReference type="EMBL" id="EIW75882.1"/>
    </source>
</evidence>
<evidence type="ECO:0000313" key="3">
    <source>
        <dbReference type="Proteomes" id="UP000053558"/>
    </source>
</evidence>
<sequence length="163" mass="18730">MEDSERMDSMIKRIRALTQRWVRTQRRRTEVDGESAPLSDNVQGTTISYRFNGATSIFSRMRVHLTRSGEETTAIEQGGEEQRESYPMQNLDEPRRVVEVYPARSDPRYLAGNLPDMTWWQIIQVLFFCKAIEDVVDADRQTNTTAQPTTTGNVNQATEPRTA</sequence>
<feature type="compositionally biased region" description="Polar residues" evidence="1">
    <location>
        <begin position="152"/>
        <end position="163"/>
    </location>
</feature>
<gene>
    <name evidence="2" type="ORF">CONPUDRAFT_76933</name>
</gene>
<dbReference type="KEGG" id="cput:CONPUDRAFT_76933"/>
<dbReference type="EMBL" id="JH711587">
    <property type="protein sequence ID" value="EIW75882.1"/>
    <property type="molecule type" value="Genomic_DNA"/>
</dbReference>
<dbReference type="Proteomes" id="UP000053558">
    <property type="component" value="Unassembled WGS sequence"/>
</dbReference>
<accession>A0A5M3M9B9</accession>
<keyword evidence="3" id="KW-1185">Reference proteome</keyword>
<dbReference type="AlphaFoldDB" id="A0A5M3M9B9"/>
<proteinExistence type="predicted"/>
<dbReference type="RefSeq" id="XP_007773884.1">
    <property type="nucleotide sequence ID" value="XM_007775694.1"/>
</dbReference>
<dbReference type="GeneID" id="19209542"/>
<organism evidence="2 3">
    <name type="scientific">Coniophora puteana (strain RWD-64-598)</name>
    <name type="common">Brown rot fungus</name>
    <dbReference type="NCBI Taxonomy" id="741705"/>
    <lineage>
        <taxon>Eukaryota</taxon>
        <taxon>Fungi</taxon>
        <taxon>Dikarya</taxon>
        <taxon>Basidiomycota</taxon>
        <taxon>Agaricomycotina</taxon>
        <taxon>Agaricomycetes</taxon>
        <taxon>Agaricomycetidae</taxon>
        <taxon>Boletales</taxon>
        <taxon>Coniophorineae</taxon>
        <taxon>Coniophoraceae</taxon>
        <taxon>Coniophora</taxon>
    </lineage>
</organism>
<feature type="region of interest" description="Disordered" evidence="1">
    <location>
        <begin position="68"/>
        <end position="89"/>
    </location>
</feature>
<protein>
    <submittedName>
        <fullName evidence="2">Uncharacterized protein</fullName>
    </submittedName>
</protein>
<name>A0A5M3M9B9_CONPW</name>
<reference evidence="3" key="1">
    <citation type="journal article" date="2012" name="Science">
        <title>The Paleozoic origin of enzymatic lignin decomposition reconstructed from 31 fungal genomes.</title>
        <authorList>
            <person name="Floudas D."/>
            <person name="Binder M."/>
            <person name="Riley R."/>
            <person name="Barry K."/>
            <person name="Blanchette R.A."/>
            <person name="Henrissat B."/>
            <person name="Martinez A.T."/>
            <person name="Otillar R."/>
            <person name="Spatafora J.W."/>
            <person name="Yadav J.S."/>
            <person name="Aerts A."/>
            <person name="Benoit I."/>
            <person name="Boyd A."/>
            <person name="Carlson A."/>
            <person name="Copeland A."/>
            <person name="Coutinho P.M."/>
            <person name="de Vries R.P."/>
            <person name="Ferreira P."/>
            <person name="Findley K."/>
            <person name="Foster B."/>
            <person name="Gaskell J."/>
            <person name="Glotzer D."/>
            <person name="Gorecki P."/>
            <person name="Heitman J."/>
            <person name="Hesse C."/>
            <person name="Hori C."/>
            <person name="Igarashi K."/>
            <person name="Jurgens J.A."/>
            <person name="Kallen N."/>
            <person name="Kersten P."/>
            <person name="Kohler A."/>
            <person name="Kuees U."/>
            <person name="Kumar T.K.A."/>
            <person name="Kuo A."/>
            <person name="LaButti K."/>
            <person name="Larrondo L.F."/>
            <person name="Lindquist E."/>
            <person name="Ling A."/>
            <person name="Lombard V."/>
            <person name="Lucas S."/>
            <person name="Lundell T."/>
            <person name="Martin R."/>
            <person name="McLaughlin D.J."/>
            <person name="Morgenstern I."/>
            <person name="Morin E."/>
            <person name="Murat C."/>
            <person name="Nagy L.G."/>
            <person name="Nolan M."/>
            <person name="Ohm R.A."/>
            <person name="Patyshakuliyeva A."/>
            <person name="Rokas A."/>
            <person name="Ruiz-Duenas F.J."/>
            <person name="Sabat G."/>
            <person name="Salamov A."/>
            <person name="Samejima M."/>
            <person name="Schmutz J."/>
            <person name="Slot J.C."/>
            <person name="St John F."/>
            <person name="Stenlid J."/>
            <person name="Sun H."/>
            <person name="Sun S."/>
            <person name="Syed K."/>
            <person name="Tsang A."/>
            <person name="Wiebenga A."/>
            <person name="Young D."/>
            <person name="Pisabarro A."/>
            <person name="Eastwood D.C."/>
            <person name="Martin F."/>
            <person name="Cullen D."/>
            <person name="Grigoriev I.V."/>
            <person name="Hibbett D.S."/>
        </authorList>
    </citation>
    <scope>NUCLEOTIDE SEQUENCE [LARGE SCALE GENOMIC DNA]</scope>
    <source>
        <strain evidence="3">RWD-64-598 SS2</strain>
    </source>
</reference>
<comment type="caution">
    <text evidence="2">The sequence shown here is derived from an EMBL/GenBank/DDBJ whole genome shotgun (WGS) entry which is preliminary data.</text>
</comment>